<evidence type="ECO:0000313" key="2">
    <source>
        <dbReference type="Proteomes" id="UP000217994"/>
    </source>
</evidence>
<reference evidence="1 2" key="1">
    <citation type="submission" date="2017-01" db="EMBL/GenBank/DDBJ databases">
        <title>Whole-Genome Shotgun Sequencing of Two beta-Proteobacterial Species in Search of the Bulgecin Biosynthetic Cluster.</title>
        <authorList>
            <person name="Horsman M.E."/>
            <person name="Marous D.R."/>
            <person name="Li R."/>
            <person name="Oliver R.A."/>
            <person name="Byun B."/>
            <person name="Emrich S.J."/>
            <person name="Boggess B."/>
            <person name="Townsend C.A."/>
            <person name="Mobashery S."/>
        </authorList>
    </citation>
    <scope>NUCLEOTIDE SEQUENCE [LARGE SCALE GENOMIC DNA]</scope>
    <source>
        <strain evidence="1 2">ATCC 31433</strain>
    </source>
</reference>
<organism evidence="1 2">
    <name type="scientific">Burkholderia ubonensis subsp. mesacidophila</name>
    <dbReference type="NCBI Taxonomy" id="265293"/>
    <lineage>
        <taxon>Bacteria</taxon>
        <taxon>Pseudomonadati</taxon>
        <taxon>Pseudomonadota</taxon>
        <taxon>Betaproteobacteria</taxon>
        <taxon>Burkholderiales</taxon>
        <taxon>Burkholderiaceae</taxon>
        <taxon>Burkholderia</taxon>
        <taxon>Burkholderia cepacia complex</taxon>
    </lineage>
</organism>
<gene>
    <name evidence="1" type="ORF">BZL54_25385</name>
</gene>
<dbReference type="AlphaFoldDB" id="A0A2A4FA20"/>
<name>A0A2A4FA20_9BURK</name>
<dbReference type="EMBL" id="MTZU01000079">
    <property type="protein sequence ID" value="PCE29522.1"/>
    <property type="molecule type" value="Genomic_DNA"/>
</dbReference>
<evidence type="ECO:0000313" key="1">
    <source>
        <dbReference type="EMBL" id="PCE29522.1"/>
    </source>
</evidence>
<sequence length="70" mass="7897">MTSTEENIIERYGALLTLPQVAELLHRSPEGLRVTLTRDNDVSRKLLPARIKIGRRVLFKTAAVAHLFAE</sequence>
<proteinExistence type="predicted"/>
<protein>
    <submittedName>
        <fullName evidence="1">Plasmid-related protein</fullName>
    </submittedName>
</protein>
<comment type="caution">
    <text evidence="1">The sequence shown here is derived from an EMBL/GenBank/DDBJ whole genome shotgun (WGS) entry which is preliminary data.</text>
</comment>
<dbReference type="Proteomes" id="UP000217994">
    <property type="component" value="Unassembled WGS sequence"/>
</dbReference>
<accession>A0A2A4FA20</accession>